<keyword evidence="1" id="KW-1133">Transmembrane helix</keyword>
<dbReference type="Pfam" id="PF14378">
    <property type="entry name" value="PAP2_3"/>
    <property type="match status" value="1"/>
</dbReference>
<protein>
    <submittedName>
        <fullName evidence="3">Phosphoesterase</fullName>
    </submittedName>
</protein>
<gene>
    <name evidence="3" type="ORF">A3K92_03600</name>
</gene>
<keyword evidence="4" id="KW-1185">Reference proteome</keyword>
<feature type="transmembrane region" description="Helical" evidence="1">
    <location>
        <begin position="245"/>
        <end position="263"/>
    </location>
</feature>
<dbReference type="EMBL" id="CP014855">
    <property type="protein sequence ID" value="ASJ00620.1"/>
    <property type="molecule type" value="Genomic_DNA"/>
</dbReference>
<dbReference type="OrthoDB" id="329477at2157"/>
<dbReference type="GO" id="GO:0016020">
    <property type="term" value="C:membrane"/>
    <property type="evidence" value="ECO:0007669"/>
    <property type="project" value="UniProtKB-SubCell"/>
</dbReference>
<feature type="transmembrane region" description="Helical" evidence="1">
    <location>
        <begin position="20"/>
        <end position="39"/>
    </location>
</feature>
<evidence type="ECO:0000256" key="1">
    <source>
        <dbReference type="SAM" id="Phobius"/>
    </source>
</evidence>
<evidence type="ECO:0000313" key="3">
    <source>
        <dbReference type="EMBL" id="ASJ00620.1"/>
    </source>
</evidence>
<keyword evidence="1" id="KW-0812">Transmembrane</keyword>
<accession>A0A2Z2M441</accession>
<dbReference type="GeneID" id="33331604"/>
<dbReference type="AlphaFoldDB" id="A0A2Z2M441"/>
<dbReference type="KEGG" id="tgg:A3K92_03600"/>
<dbReference type="SUPFAM" id="SSF48317">
    <property type="entry name" value="Acid phosphatase/Vanadium-dependent haloperoxidase"/>
    <property type="match status" value="1"/>
</dbReference>
<feature type="transmembrane region" description="Helical" evidence="1">
    <location>
        <begin position="84"/>
        <end position="104"/>
    </location>
</feature>
<dbReference type="Proteomes" id="UP000250134">
    <property type="component" value="Chromosome"/>
</dbReference>
<keyword evidence="1" id="KW-0472">Membrane</keyword>
<proteinExistence type="predicted"/>
<organism evidence="3 4">
    <name type="scientific">Thermococcus gorgonarius</name>
    <dbReference type="NCBI Taxonomy" id="71997"/>
    <lineage>
        <taxon>Archaea</taxon>
        <taxon>Methanobacteriati</taxon>
        <taxon>Methanobacteriota</taxon>
        <taxon>Thermococci</taxon>
        <taxon>Thermococcales</taxon>
        <taxon>Thermococcaceae</taxon>
        <taxon>Thermococcus</taxon>
    </lineage>
</organism>
<sequence>MKLQPLNRIIKSLNDHEVLVRLNTFILLYFGWLGFTVLYNHAIKYHSRDIMNEFLKLPFTSYDFVMDTVNLSRAAPIFYLLMKAVYYIGFSGSIALTVFFVLIYRRDLEKADELAFSYLLAYTSCGVVYSIFHIHAPHYVYDLPGFYPDRTYLTQQEFVLPSLHNTVAAINILVLWKYREKAWGKFAIGLNSLVPFATIFLGHHWIYDALAGIILAVIINRVARGRRISVPSTLRNIHISLIQKATVLSFLAGGVILFLAITLPKP</sequence>
<feature type="domain" description="Inositolphosphotransferase Aur1/Ipt1" evidence="2">
    <location>
        <begin position="73"/>
        <end position="219"/>
    </location>
</feature>
<evidence type="ECO:0000259" key="2">
    <source>
        <dbReference type="Pfam" id="PF14378"/>
    </source>
</evidence>
<feature type="transmembrane region" description="Helical" evidence="1">
    <location>
        <begin position="116"/>
        <end position="138"/>
    </location>
</feature>
<name>A0A2Z2M441_THEGO</name>
<dbReference type="InterPro" id="IPR036938">
    <property type="entry name" value="PAP2/HPO_sf"/>
</dbReference>
<dbReference type="RefSeq" id="WP_088884958.1">
    <property type="nucleotide sequence ID" value="NZ_CP014855.1"/>
</dbReference>
<reference evidence="3 4" key="1">
    <citation type="submission" date="2016-03" db="EMBL/GenBank/DDBJ databases">
        <title>Complete genome sequence of Thermococcus gorgonarius.</title>
        <authorList>
            <person name="Oger P.M."/>
        </authorList>
    </citation>
    <scope>NUCLEOTIDE SEQUENCE [LARGE SCALE GENOMIC DNA]</scope>
    <source>
        <strain evidence="3 4">W-12</strain>
    </source>
</reference>
<evidence type="ECO:0000313" key="4">
    <source>
        <dbReference type="Proteomes" id="UP000250134"/>
    </source>
</evidence>
<dbReference type="InterPro" id="IPR026841">
    <property type="entry name" value="Aur1/Ipt1"/>
</dbReference>
<feature type="transmembrane region" description="Helical" evidence="1">
    <location>
        <begin position="206"/>
        <end position="224"/>
    </location>
</feature>